<dbReference type="AlphaFoldDB" id="A0A7J3G521"/>
<reference evidence="1" key="1">
    <citation type="journal article" date="2020" name="mSystems">
        <title>Genome- and Community-Level Interaction Insights into Carbon Utilization and Element Cycling Functions of Hydrothermarchaeota in Hydrothermal Sediment.</title>
        <authorList>
            <person name="Zhou Z."/>
            <person name="Liu Y."/>
            <person name="Xu W."/>
            <person name="Pan J."/>
            <person name="Luo Z.H."/>
            <person name="Li M."/>
        </authorList>
    </citation>
    <scope>NUCLEOTIDE SEQUENCE [LARGE SCALE GENOMIC DNA]</scope>
    <source>
        <strain evidence="1">SpSt-669</strain>
    </source>
</reference>
<dbReference type="EMBL" id="DTCM01000053">
    <property type="protein sequence ID" value="HGL40843.1"/>
    <property type="molecule type" value="Genomic_DNA"/>
</dbReference>
<proteinExistence type="predicted"/>
<comment type="caution">
    <text evidence="1">The sequence shown here is derived from an EMBL/GenBank/DDBJ whole genome shotgun (WGS) entry which is preliminary data.</text>
</comment>
<sequence>MRRSVLLMVILGIGAAVLAVTSSRGPVLVMFPEESAPPRLEASLADIRRMGSYLWLWLYSDRFVEVREAVCKNITGEHEQVHAVFVPPQRGTFIRVLCPPIYGEVFEITIKGSIEQKLMLFIPKVGEAQ</sequence>
<protein>
    <submittedName>
        <fullName evidence="1">Uncharacterized protein</fullName>
    </submittedName>
</protein>
<name>A0A7J3G521_CALS0</name>
<evidence type="ECO:0000313" key="1">
    <source>
        <dbReference type="EMBL" id="HGL40843.1"/>
    </source>
</evidence>
<accession>A0A7J3G521</accession>
<organism evidence="1">
    <name type="scientific">Caldiarchaeum subterraneum</name>
    <dbReference type="NCBI Taxonomy" id="311458"/>
    <lineage>
        <taxon>Archaea</taxon>
        <taxon>Nitrososphaerota</taxon>
        <taxon>Candidatus Caldarchaeales</taxon>
        <taxon>Candidatus Caldarchaeaceae</taxon>
        <taxon>Candidatus Caldarchaeum</taxon>
    </lineage>
</organism>
<gene>
    <name evidence="1" type="ORF">ENU43_04175</name>
</gene>